<protein>
    <submittedName>
        <fullName evidence="1">Uncharacterized protein</fullName>
    </submittedName>
</protein>
<accession>A0A1H8ZU01</accession>
<dbReference type="EMBL" id="FOFD01000001">
    <property type="protein sequence ID" value="SEP67737.1"/>
    <property type="molecule type" value="Genomic_DNA"/>
</dbReference>
<name>A0A1H8ZU01_9EURY</name>
<sequence length="33" mass="3516">MALERTAMLVAAALGGTKRPIERRVSIPGYLSS</sequence>
<evidence type="ECO:0000313" key="2">
    <source>
        <dbReference type="Proteomes" id="UP000199114"/>
    </source>
</evidence>
<proteinExistence type="predicted"/>
<gene>
    <name evidence="1" type="ORF">SAMN04489841_0259</name>
</gene>
<keyword evidence="2" id="KW-1185">Reference proteome</keyword>
<dbReference type="AlphaFoldDB" id="A0A1H8ZU01"/>
<dbReference type="Proteomes" id="UP000199114">
    <property type="component" value="Unassembled WGS sequence"/>
</dbReference>
<evidence type="ECO:0000313" key="1">
    <source>
        <dbReference type="EMBL" id="SEP67737.1"/>
    </source>
</evidence>
<reference evidence="2" key="1">
    <citation type="submission" date="2016-10" db="EMBL/GenBank/DDBJ databases">
        <authorList>
            <person name="Varghese N."/>
            <person name="Submissions S."/>
        </authorList>
    </citation>
    <scope>NUCLEOTIDE SEQUENCE [LARGE SCALE GENOMIC DNA]</scope>
    <source>
        <strain evidence="2">DSM 25055</strain>
    </source>
</reference>
<organism evidence="1 2">
    <name type="scientific">Natrinema salaciae</name>
    <dbReference type="NCBI Taxonomy" id="1186196"/>
    <lineage>
        <taxon>Archaea</taxon>
        <taxon>Methanobacteriati</taxon>
        <taxon>Methanobacteriota</taxon>
        <taxon>Stenosarchaea group</taxon>
        <taxon>Halobacteria</taxon>
        <taxon>Halobacteriales</taxon>
        <taxon>Natrialbaceae</taxon>
        <taxon>Natrinema</taxon>
    </lineage>
</organism>